<dbReference type="eggNOG" id="COG4585">
    <property type="taxonomic scope" value="Bacteria"/>
</dbReference>
<dbReference type="PATRIC" id="fig|1273125.3.peg.3034"/>
<keyword evidence="8" id="KW-0902">Two-component regulatory system</keyword>
<organism evidence="12 13">
    <name type="scientific">Rhodococcus rhodnii LMG 5362</name>
    <dbReference type="NCBI Taxonomy" id="1273125"/>
    <lineage>
        <taxon>Bacteria</taxon>
        <taxon>Bacillati</taxon>
        <taxon>Actinomycetota</taxon>
        <taxon>Actinomycetes</taxon>
        <taxon>Mycobacteriales</taxon>
        <taxon>Nocardiaceae</taxon>
        <taxon>Rhodococcus</taxon>
    </lineage>
</organism>
<dbReference type="GO" id="GO:0000155">
    <property type="term" value="F:phosphorelay sensor kinase activity"/>
    <property type="evidence" value="ECO:0007669"/>
    <property type="project" value="InterPro"/>
</dbReference>
<evidence type="ECO:0000256" key="6">
    <source>
        <dbReference type="ARBA" id="ARBA00022777"/>
    </source>
</evidence>
<sequence length="324" mass="34332">MDRIVAVIAAVLSTVWIVTVSEWSGASIVTQLLVCVLGLGLTVPLAWRRTRPELSGCTIAVFALVHLVFVDTVVLAEVLTVPAAVYAMAAYARQWACVLALVLGVVGSGIAGAVYLAYDGMPRWGFVLNIVLSAVFVAAIWAFGAVRRVRLQELDALAERARLLELEREQEARLAAADERARIAREMHDIVAHSLTVVIAQADGGRYSVPAGSDAAAVFDTIASTGREALSEMRALLTVMRDGDERSFAPAPTIDDIAVLVDETTSSGVAVDVETLGTPRDVPPGTALTAYRVVQESLTNVLKHAGPVRGRTCGSSGAPTRSRS</sequence>
<comment type="caution">
    <text evidence="12">The sequence shown here is derived from an EMBL/GenBank/DDBJ whole genome shotgun (WGS) entry which is preliminary data.</text>
</comment>
<evidence type="ECO:0000256" key="4">
    <source>
        <dbReference type="ARBA" id="ARBA00022679"/>
    </source>
</evidence>
<evidence type="ECO:0000256" key="9">
    <source>
        <dbReference type="SAM" id="Phobius"/>
    </source>
</evidence>
<feature type="transmembrane region" description="Helical" evidence="9">
    <location>
        <begin position="125"/>
        <end position="144"/>
    </location>
</feature>
<evidence type="ECO:0000313" key="12">
    <source>
        <dbReference type="EMBL" id="EOM75395.1"/>
    </source>
</evidence>
<dbReference type="Proteomes" id="UP000013525">
    <property type="component" value="Unassembled WGS sequence"/>
</dbReference>
<dbReference type="GO" id="GO:0016020">
    <property type="term" value="C:membrane"/>
    <property type="evidence" value="ECO:0007669"/>
    <property type="project" value="InterPro"/>
</dbReference>
<evidence type="ECO:0000256" key="3">
    <source>
        <dbReference type="ARBA" id="ARBA00022553"/>
    </source>
</evidence>
<keyword evidence="5" id="KW-0547">Nucleotide-binding</keyword>
<feature type="transmembrane region" description="Helical" evidence="9">
    <location>
        <begin position="98"/>
        <end position="118"/>
    </location>
</feature>
<dbReference type="EMBL" id="APMY01000095">
    <property type="protein sequence ID" value="EOM75395.1"/>
    <property type="molecule type" value="Genomic_DNA"/>
</dbReference>
<feature type="transmembrane region" description="Helical" evidence="9">
    <location>
        <begin position="59"/>
        <end position="92"/>
    </location>
</feature>
<keyword evidence="12" id="KW-0675">Receptor</keyword>
<dbReference type="Pfam" id="PF07730">
    <property type="entry name" value="HisKA_3"/>
    <property type="match status" value="1"/>
</dbReference>
<reference evidence="12 13" key="1">
    <citation type="journal article" date="2013" name="Genome Announc.">
        <title>Draft Genome Sequence of Rhodococcus rhodnii Strain LMG5362, a Symbiont of Rhodnius prolixus (Hemiptera, Reduviidae, Triatominae), the Principle Vector of Trypanosoma cruzi.</title>
        <authorList>
            <person name="Pachebat J.A."/>
            <person name="van Keulen G."/>
            <person name="Whitten M.M."/>
            <person name="Girdwood S."/>
            <person name="Del Sol R."/>
            <person name="Dyson P.J."/>
            <person name="Facey P.D."/>
        </authorList>
    </citation>
    <scope>NUCLEOTIDE SEQUENCE [LARGE SCALE GENOMIC DNA]</scope>
    <source>
        <strain evidence="12 13">LMG 5362</strain>
    </source>
</reference>
<dbReference type="PANTHER" id="PTHR24421:SF10">
    <property type="entry name" value="NITRATE_NITRITE SENSOR PROTEIN NARQ"/>
    <property type="match status" value="1"/>
</dbReference>
<name>R7WJF4_9NOCA</name>
<accession>R7WJF4</accession>
<feature type="domain" description="Signal transduction histidine kinase subgroup 3 dimerisation and phosphoacceptor" evidence="10">
    <location>
        <begin position="179"/>
        <end position="244"/>
    </location>
</feature>
<dbReference type="Pfam" id="PF23539">
    <property type="entry name" value="DUF7134"/>
    <property type="match status" value="1"/>
</dbReference>
<dbReference type="InterPro" id="IPR036890">
    <property type="entry name" value="HATPase_C_sf"/>
</dbReference>
<dbReference type="AlphaFoldDB" id="R7WJF4"/>
<dbReference type="EC" id="2.7.13.3" evidence="2"/>
<evidence type="ECO:0000313" key="13">
    <source>
        <dbReference type="Proteomes" id="UP000013525"/>
    </source>
</evidence>
<dbReference type="PANTHER" id="PTHR24421">
    <property type="entry name" value="NITRATE/NITRITE SENSOR PROTEIN NARX-RELATED"/>
    <property type="match status" value="1"/>
</dbReference>
<evidence type="ECO:0000256" key="8">
    <source>
        <dbReference type="ARBA" id="ARBA00023012"/>
    </source>
</evidence>
<evidence type="ECO:0000256" key="7">
    <source>
        <dbReference type="ARBA" id="ARBA00022840"/>
    </source>
</evidence>
<keyword evidence="9" id="KW-1133">Transmembrane helix</keyword>
<gene>
    <name evidence="12" type="ORF">Rrhod_3193</name>
</gene>
<proteinExistence type="predicted"/>
<evidence type="ECO:0000259" key="10">
    <source>
        <dbReference type="Pfam" id="PF07730"/>
    </source>
</evidence>
<dbReference type="InterPro" id="IPR011712">
    <property type="entry name" value="Sig_transdc_His_kin_sub3_dim/P"/>
</dbReference>
<dbReference type="GO" id="GO:0005524">
    <property type="term" value="F:ATP binding"/>
    <property type="evidence" value="ECO:0007669"/>
    <property type="project" value="UniProtKB-KW"/>
</dbReference>
<keyword evidence="13" id="KW-1185">Reference proteome</keyword>
<evidence type="ECO:0000256" key="1">
    <source>
        <dbReference type="ARBA" id="ARBA00000085"/>
    </source>
</evidence>
<keyword evidence="7" id="KW-0067">ATP-binding</keyword>
<evidence type="ECO:0000256" key="2">
    <source>
        <dbReference type="ARBA" id="ARBA00012438"/>
    </source>
</evidence>
<protein>
    <recommendedName>
        <fullName evidence="2">histidine kinase</fullName>
        <ecNumber evidence="2">2.7.13.3</ecNumber>
    </recommendedName>
</protein>
<dbReference type="InterPro" id="IPR055558">
    <property type="entry name" value="DUF7134"/>
</dbReference>
<evidence type="ECO:0000256" key="5">
    <source>
        <dbReference type="ARBA" id="ARBA00022741"/>
    </source>
</evidence>
<keyword evidence="6 12" id="KW-0418">Kinase</keyword>
<comment type="catalytic activity">
    <reaction evidence="1">
        <text>ATP + protein L-histidine = ADP + protein N-phospho-L-histidine.</text>
        <dbReference type="EC" id="2.7.13.3"/>
    </reaction>
</comment>
<dbReference type="GO" id="GO:0046983">
    <property type="term" value="F:protein dimerization activity"/>
    <property type="evidence" value="ECO:0007669"/>
    <property type="project" value="InterPro"/>
</dbReference>
<feature type="transmembrane region" description="Helical" evidence="9">
    <location>
        <begin position="27"/>
        <end position="47"/>
    </location>
</feature>
<keyword evidence="3" id="KW-0597">Phosphoprotein</keyword>
<feature type="domain" description="DUF7134" evidence="11">
    <location>
        <begin position="7"/>
        <end position="150"/>
    </location>
</feature>
<dbReference type="Gene3D" id="3.30.565.10">
    <property type="entry name" value="Histidine kinase-like ATPase, C-terminal domain"/>
    <property type="match status" value="1"/>
</dbReference>
<keyword evidence="9" id="KW-0812">Transmembrane</keyword>
<keyword evidence="4" id="KW-0808">Transferase</keyword>
<dbReference type="Gene3D" id="1.20.5.1930">
    <property type="match status" value="1"/>
</dbReference>
<dbReference type="InterPro" id="IPR050482">
    <property type="entry name" value="Sensor_HK_TwoCompSys"/>
</dbReference>
<keyword evidence="9" id="KW-0472">Membrane</keyword>
<evidence type="ECO:0000259" key="11">
    <source>
        <dbReference type="Pfam" id="PF23539"/>
    </source>
</evidence>